<dbReference type="RefSeq" id="WP_102112094.1">
    <property type="nucleotide sequence ID" value="NZ_BMGN01000002.1"/>
</dbReference>
<dbReference type="AlphaFoldDB" id="A0A2K9NE00"/>
<dbReference type="KEGG" id="ncb:C0V82_09280"/>
<proteinExistence type="predicted"/>
<dbReference type="Proteomes" id="UP000234752">
    <property type="component" value="Chromosome eg_1"/>
</dbReference>
<dbReference type="EMBL" id="CP025611">
    <property type="protein sequence ID" value="AUN30405.1"/>
    <property type="molecule type" value="Genomic_DNA"/>
</dbReference>
<accession>A0A2K9NE00</accession>
<evidence type="ECO:0000313" key="2">
    <source>
        <dbReference type="Proteomes" id="UP000234752"/>
    </source>
</evidence>
<dbReference type="OrthoDB" id="7238679at2"/>
<gene>
    <name evidence="1" type="ORF">C0V82_09280</name>
</gene>
<keyword evidence="2" id="KW-1185">Reference proteome</keyword>
<sequence length="469" mass="51212">MTDADDSQVPQRRVPQLDWPRLILWLGGFALLGPALWNGFPIVFFDTAGYIKRVLDWDLEPGRSFFYGLFLYVTSGGWFSFWGPILAQAGATLWLIHLLLRAHGIGFRDWPLRQVTGAVAIGLAALTGVSWYVAQVMPDILLPLLVLCFWLLSFRWDDLDWAERLGVAVIGLLALMSHMSSMALAGGLVLTIAAAKGLDRWRGWGLSPRVWPAAVLLVLSVVAMPTLHMALIGKPGFTPGGPVFIFGRLVQDGLAQRYLSDHCPDPTIKLCAFKDNLPATADDFIWHKDSPFVAIGGWDSASPELSRLVGGIVSAYPGAFLSTALVATKDQVLMVQTGDGLDEWQEVTRWIFRAFMADGMHQAFAGAKQQRQKTTQDLFDALNLIHVPVAHLSGLGLILVAVWGFRTGRRDLSALALFVLIALIGNAFINGALSNPHDRYQSRIVWLATLVVGLAALRAVTPPRSGAAG</sequence>
<reference evidence="1 2" key="1">
    <citation type="submission" date="2017-12" db="EMBL/GenBank/DDBJ databases">
        <title>Genomes of bacteria within cyanobacterial aggregates.</title>
        <authorList>
            <person name="Cai H."/>
        </authorList>
    </citation>
    <scope>NUCLEOTIDE SEQUENCE [LARGE SCALE GENOMIC DNA]</scope>
    <source>
        <strain evidence="1 2">TH16</strain>
    </source>
</reference>
<evidence type="ECO:0000313" key="1">
    <source>
        <dbReference type="EMBL" id="AUN30405.1"/>
    </source>
</evidence>
<organism evidence="1 2">
    <name type="scientific">Niveispirillum cyanobacteriorum</name>
    <dbReference type="NCBI Taxonomy" id="1612173"/>
    <lineage>
        <taxon>Bacteria</taxon>
        <taxon>Pseudomonadati</taxon>
        <taxon>Pseudomonadota</taxon>
        <taxon>Alphaproteobacteria</taxon>
        <taxon>Rhodospirillales</taxon>
        <taxon>Azospirillaceae</taxon>
        <taxon>Niveispirillum</taxon>
    </lineage>
</organism>
<name>A0A2K9NE00_9PROT</name>
<protein>
    <submittedName>
        <fullName evidence="1">Uncharacterized protein</fullName>
    </submittedName>
</protein>